<organism evidence="1 3">
    <name type="scientific">Mycobacterium tuberculosis</name>
    <dbReference type="NCBI Taxonomy" id="1773"/>
    <lineage>
        <taxon>Bacteria</taxon>
        <taxon>Bacillati</taxon>
        <taxon>Actinomycetota</taxon>
        <taxon>Actinomycetes</taxon>
        <taxon>Mycobacteriales</taxon>
        <taxon>Mycobacteriaceae</taxon>
        <taxon>Mycobacterium</taxon>
        <taxon>Mycobacterium tuberculosis complex</taxon>
    </lineage>
</organism>
<dbReference type="Proteomes" id="UP000039021">
    <property type="component" value="Unassembled WGS sequence"/>
</dbReference>
<protein>
    <submittedName>
        <fullName evidence="1">Uncharacterized protein</fullName>
    </submittedName>
</protein>
<dbReference type="Proteomes" id="UP000038802">
    <property type="component" value="Unassembled WGS sequence"/>
</dbReference>
<evidence type="ECO:0000313" key="1">
    <source>
        <dbReference type="EMBL" id="COW19879.1"/>
    </source>
</evidence>
<sequence>MSARDSSAGSSTSRAITKACWACSIPAAASTKMSSRALSANARARTAAATSR</sequence>
<reference evidence="2" key="3">
    <citation type="submission" date="2015-03" db="EMBL/GenBank/DDBJ databases">
        <authorList>
            <consortium name="Pathogen Informatics"/>
            <person name="Murphy D."/>
        </authorList>
    </citation>
    <scope>NUCLEOTIDE SEQUENCE</scope>
    <source>
        <strain evidence="2">N09902308</strain>
    </source>
</reference>
<gene>
    <name evidence="1" type="ORF">ERS007703_03033</name>
    <name evidence="2" type="ORF">ERS007739_00078</name>
</gene>
<name>A0A0U0SI72_MYCTX</name>
<dbReference type="EMBL" id="CSBK01000016">
    <property type="protein sequence ID" value="COW79098.1"/>
    <property type="molecule type" value="Genomic_DNA"/>
</dbReference>
<evidence type="ECO:0000313" key="2">
    <source>
        <dbReference type="EMBL" id="COW79098.1"/>
    </source>
</evidence>
<evidence type="ECO:0000313" key="3">
    <source>
        <dbReference type="Proteomes" id="UP000038802"/>
    </source>
</evidence>
<accession>A0A0U0SI72</accession>
<reference evidence="3 4" key="1">
    <citation type="submission" date="2015-03" db="EMBL/GenBank/DDBJ databases">
        <authorList>
            <consortium name="Pathogen Informatics"/>
        </authorList>
    </citation>
    <scope>NUCLEOTIDE SEQUENCE [LARGE SCALE GENOMIC DNA]</scope>
    <source>
        <strain evidence="3">K00500041</strain>
        <strain evidence="4">N09902308</strain>
    </source>
</reference>
<proteinExistence type="predicted"/>
<reference evidence="1" key="2">
    <citation type="submission" date="2015-03" db="EMBL/GenBank/DDBJ databases">
        <authorList>
            <person name="Murphy D."/>
        </authorList>
    </citation>
    <scope>NUCLEOTIDE SEQUENCE [LARGE SCALE GENOMIC DNA]</scope>
    <source>
        <strain evidence="1">K00500041</strain>
    </source>
</reference>
<evidence type="ECO:0000313" key="4">
    <source>
        <dbReference type="Proteomes" id="UP000039021"/>
    </source>
</evidence>
<dbReference type="EMBL" id="CSAE01000378">
    <property type="protein sequence ID" value="COW19879.1"/>
    <property type="molecule type" value="Genomic_DNA"/>
</dbReference>
<dbReference type="AlphaFoldDB" id="A0A0U0SI72"/>